<proteinExistence type="predicted"/>
<evidence type="ECO:0000313" key="4">
    <source>
        <dbReference type="Proteomes" id="UP000604825"/>
    </source>
</evidence>
<dbReference type="InterPro" id="IPR058763">
    <property type="entry name" value="RRM_RDR1/2-like"/>
</dbReference>
<dbReference type="InterPro" id="IPR058751">
    <property type="entry name" value="RDRP_helical"/>
</dbReference>
<dbReference type="Proteomes" id="UP000604825">
    <property type="component" value="Unassembled WGS sequence"/>
</dbReference>
<dbReference type="GO" id="GO:0003723">
    <property type="term" value="F:RNA binding"/>
    <property type="evidence" value="ECO:0007669"/>
    <property type="project" value="UniProtKB-UniRule"/>
</dbReference>
<accession>A0A811QW68</accession>
<keyword evidence="1" id="KW-0694">RNA-binding</keyword>
<dbReference type="EMBL" id="CAJGYO010000012">
    <property type="protein sequence ID" value="CAD6263435.1"/>
    <property type="molecule type" value="Genomic_DNA"/>
</dbReference>
<reference evidence="3" key="1">
    <citation type="submission" date="2020-10" db="EMBL/GenBank/DDBJ databases">
        <authorList>
            <person name="Han B."/>
            <person name="Lu T."/>
            <person name="Zhao Q."/>
            <person name="Huang X."/>
            <person name="Zhao Y."/>
        </authorList>
    </citation>
    <scope>NUCLEOTIDE SEQUENCE</scope>
</reference>
<evidence type="ECO:0000256" key="1">
    <source>
        <dbReference type="PROSITE-ProRule" id="PRU00176"/>
    </source>
</evidence>
<dbReference type="InterPro" id="IPR000504">
    <property type="entry name" value="RRM_dom"/>
</dbReference>
<dbReference type="InterPro" id="IPR007855">
    <property type="entry name" value="RDRP"/>
</dbReference>
<dbReference type="Pfam" id="PF26252">
    <property type="entry name" value="RdRP_helical"/>
    <property type="match status" value="1"/>
</dbReference>
<dbReference type="Pfam" id="PF24823">
    <property type="entry name" value="PH_RDR2"/>
    <property type="match status" value="1"/>
</dbReference>
<evidence type="ECO:0000313" key="3">
    <source>
        <dbReference type="EMBL" id="CAD6263435.1"/>
    </source>
</evidence>
<sequence length="381" mass="41341">MSTAAPAPGSTATVRVSNIPASPIAAELLAFFDSAVTTAGAAFACEIAAAHRGWLSRGHGSVQFDSASAATHAIDLASSGRLPPFLGSCLSVSAAHADLLPRAPDLSLRAADASLILGNRVAERELEVAYSWDGVRAEVIPGKRRVDLYLKQDSRSYKLEVLFEDIRECFGCHLDGTGAILLQLAYAPRIYTAISGSTVKSRFTDDRFHACKEDAKFAWVRALDFTPNNSFGECSTLVLKLSKGVPVSEILESLPFSGELGELAISSMDAFGSSSNVVPLVDCPNGFSVPYEVLFRLNSLVHMGKLVARHVNADLFKVLEELSIDTLRRIFEKMSKLKSTCYEPLQFIRHEAHSMSMSKKALLSNKEGGKLMRCYRIHITP</sequence>
<dbReference type="AlphaFoldDB" id="A0A811QW68"/>
<feature type="domain" description="RRM" evidence="2">
    <location>
        <begin position="12"/>
        <end position="97"/>
    </location>
</feature>
<gene>
    <name evidence="3" type="ORF">NCGR_LOCUS46740</name>
</gene>
<evidence type="ECO:0000259" key="2">
    <source>
        <dbReference type="PROSITE" id="PS50102"/>
    </source>
</evidence>
<dbReference type="SUPFAM" id="SSF54928">
    <property type="entry name" value="RNA-binding domain, RBD"/>
    <property type="match status" value="1"/>
</dbReference>
<protein>
    <recommendedName>
        <fullName evidence="2">RRM domain-containing protein</fullName>
    </recommendedName>
</protein>
<keyword evidence="4" id="KW-1185">Reference proteome</keyword>
<dbReference type="PANTHER" id="PTHR23079">
    <property type="entry name" value="RNA-DEPENDENT RNA POLYMERASE"/>
    <property type="match status" value="1"/>
</dbReference>
<dbReference type="Pfam" id="PF26250">
    <property type="entry name" value="RRM_RdRP1_2"/>
    <property type="match status" value="1"/>
</dbReference>
<dbReference type="GO" id="GO:0030422">
    <property type="term" value="P:siRNA processing"/>
    <property type="evidence" value="ECO:0007669"/>
    <property type="project" value="TreeGrafter"/>
</dbReference>
<dbReference type="GO" id="GO:0003968">
    <property type="term" value="F:RNA-directed RNA polymerase activity"/>
    <property type="evidence" value="ECO:0007669"/>
    <property type="project" value="InterPro"/>
</dbReference>
<dbReference type="InterPro" id="IPR057590">
    <property type="entry name" value="PH_RDR1/2-like"/>
</dbReference>
<dbReference type="PANTHER" id="PTHR23079:SF5">
    <property type="entry name" value="RNA-DEPENDENT RNA POLYMERASE 2"/>
    <property type="match status" value="1"/>
</dbReference>
<name>A0A811QW68_9POAL</name>
<dbReference type="PROSITE" id="PS50102">
    <property type="entry name" value="RRM"/>
    <property type="match status" value="1"/>
</dbReference>
<dbReference type="GO" id="GO:0031380">
    <property type="term" value="C:nuclear RNA-directed RNA polymerase complex"/>
    <property type="evidence" value="ECO:0007669"/>
    <property type="project" value="TreeGrafter"/>
</dbReference>
<dbReference type="OrthoDB" id="6513042at2759"/>
<organism evidence="3 4">
    <name type="scientific">Miscanthus lutarioriparius</name>
    <dbReference type="NCBI Taxonomy" id="422564"/>
    <lineage>
        <taxon>Eukaryota</taxon>
        <taxon>Viridiplantae</taxon>
        <taxon>Streptophyta</taxon>
        <taxon>Embryophyta</taxon>
        <taxon>Tracheophyta</taxon>
        <taxon>Spermatophyta</taxon>
        <taxon>Magnoliopsida</taxon>
        <taxon>Liliopsida</taxon>
        <taxon>Poales</taxon>
        <taxon>Poaceae</taxon>
        <taxon>PACMAD clade</taxon>
        <taxon>Panicoideae</taxon>
        <taxon>Andropogonodae</taxon>
        <taxon>Andropogoneae</taxon>
        <taxon>Saccharinae</taxon>
        <taxon>Miscanthus</taxon>
    </lineage>
</organism>
<comment type="caution">
    <text evidence="3">The sequence shown here is derived from an EMBL/GenBank/DDBJ whole genome shotgun (WGS) entry which is preliminary data.</text>
</comment>
<dbReference type="InterPro" id="IPR035979">
    <property type="entry name" value="RBD_domain_sf"/>
</dbReference>